<organism evidence="2 3">
    <name type="scientific">Venustampulla echinocandica</name>
    <dbReference type="NCBI Taxonomy" id="2656787"/>
    <lineage>
        <taxon>Eukaryota</taxon>
        <taxon>Fungi</taxon>
        <taxon>Dikarya</taxon>
        <taxon>Ascomycota</taxon>
        <taxon>Pezizomycotina</taxon>
        <taxon>Leotiomycetes</taxon>
        <taxon>Helotiales</taxon>
        <taxon>Pleuroascaceae</taxon>
        <taxon>Venustampulla</taxon>
    </lineage>
</organism>
<dbReference type="RefSeq" id="XP_031865174.1">
    <property type="nucleotide sequence ID" value="XM_032018766.1"/>
</dbReference>
<evidence type="ECO:0000313" key="3">
    <source>
        <dbReference type="Proteomes" id="UP000254866"/>
    </source>
</evidence>
<evidence type="ECO:0000256" key="1">
    <source>
        <dbReference type="SAM" id="SignalP"/>
    </source>
</evidence>
<comment type="caution">
    <text evidence="2">The sequence shown here is derived from an EMBL/GenBank/DDBJ whole genome shotgun (WGS) entry which is preliminary data.</text>
</comment>
<feature type="signal peptide" evidence="1">
    <location>
        <begin position="1"/>
        <end position="21"/>
    </location>
</feature>
<evidence type="ECO:0000313" key="2">
    <source>
        <dbReference type="EMBL" id="RDL30798.1"/>
    </source>
</evidence>
<keyword evidence="3" id="KW-1185">Reference proteome</keyword>
<dbReference type="OrthoDB" id="4479320at2759"/>
<feature type="chain" id="PRO_5016795160" evidence="1">
    <location>
        <begin position="22"/>
        <end position="382"/>
    </location>
</feature>
<dbReference type="AlphaFoldDB" id="A0A370TAG0"/>
<dbReference type="GeneID" id="43602992"/>
<keyword evidence="1" id="KW-0732">Signal</keyword>
<reference evidence="2 3" key="1">
    <citation type="journal article" date="2018" name="IMA Fungus">
        <title>IMA Genome-F 9: Draft genome sequence of Annulohypoxylon stygium, Aspergillus mulundensis, Berkeleyomyces basicola (syn. Thielaviopsis basicola), Ceratocystis smalleyi, two Cercospora beticola strains, Coleophoma cylindrospora, Fusarium fracticaudum, Phialophora cf. hyalina, and Morchella septimelata.</title>
        <authorList>
            <person name="Wingfield B.D."/>
            <person name="Bills G.F."/>
            <person name="Dong Y."/>
            <person name="Huang W."/>
            <person name="Nel W.J."/>
            <person name="Swalarsk-Parry B.S."/>
            <person name="Vaghefi N."/>
            <person name="Wilken P.M."/>
            <person name="An Z."/>
            <person name="de Beer Z.W."/>
            <person name="De Vos L."/>
            <person name="Chen L."/>
            <person name="Duong T.A."/>
            <person name="Gao Y."/>
            <person name="Hammerbacher A."/>
            <person name="Kikkert J.R."/>
            <person name="Li Y."/>
            <person name="Li H."/>
            <person name="Li K."/>
            <person name="Li Q."/>
            <person name="Liu X."/>
            <person name="Ma X."/>
            <person name="Naidoo K."/>
            <person name="Pethybridge S.J."/>
            <person name="Sun J."/>
            <person name="Steenkamp E.T."/>
            <person name="van der Nest M.A."/>
            <person name="van Wyk S."/>
            <person name="Wingfield M.J."/>
            <person name="Xiong C."/>
            <person name="Yue Q."/>
            <person name="Zhang X."/>
        </authorList>
    </citation>
    <scope>NUCLEOTIDE SEQUENCE [LARGE SCALE GENOMIC DNA]</scope>
    <source>
        <strain evidence="2 3">BP 5553</strain>
    </source>
</reference>
<accession>A0A370TAG0</accession>
<name>A0A370TAG0_9HELO</name>
<gene>
    <name evidence="2" type="ORF">BP5553_10143</name>
</gene>
<protein>
    <submittedName>
        <fullName evidence="2">Uncharacterized protein</fullName>
    </submittedName>
</protein>
<dbReference type="Proteomes" id="UP000254866">
    <property type="component" value="Unassembled WGS sequence"/>
</dbReference>
<dbReference type="EMBL" id="NPIC01000014">
    <property type="protein sequence ID" value="RDL30798.1"/>
    <property type="molecule type" value="Genomic_DNA"/>
</dbReference>
<sequence length="382" mass="40401">MYSPLLVNVAILSTLVGHGLAHKWFVPYSDSSCKNRTDDGSHRLSVEGNTVNNWKITQGYPGQTPFWDVSFPSATSAPGGSGKQVWWKLDERADPGCRIQLMQEYTQGGYGNVVPGMPWGNVFISADQPGCYFSQLRDKAQLGGTFCCGHDDCTAMNAGNHALDRRQLEEYEHDSGTVIEARGGSVAARAAEVVSQMKPTPEELSVITEDSVSKRDEFGDCKAEDMIGPFINAGKQTMIGSVQTCTSSPCTFSSSSAIGVSSTLSQSKTTTVDVGGQMSVTVTAGLAWPFAATGSTTIGASISRAVAQGTDTSMTNSTTVTVANTFGLPLGTTGFATFTATYKCWSAKVSCGGNKTPGWTLCHPQLNADKSIQGDFNVVIVG</sequence>
<proteinExistence type="predicted"/>